<evidence type="ECO:0000259" key="2">
    <source>
        <dbReference type="PROSITE" id="PS50280"/>
    </source>
</evidence>
<dbReference type="AlphaFoldDB" id="A0A2V0NW10"/>
<dbReference type="SUPFAM" id="SSF82199">
    <property type="entry name" value="SET domain"/>
    <property type="match status" value="1"/>
</dbReference>
<organism evidence="3 4">
    <name type="scientific">Raphidocelis subcapitata</name>
    <dbReference type="NCBI Taxonomy" id="307507"/>
    <lineage>
        <taxon>Eukaryota</taxon>
        <taxon>Viridiplantae</taxon>
        <taxon>Chlorophyta</taxon>
        <taxon>core chlorophytes</taxon>
        <taxon>Chlorophyceae</taxon>
        <taxon>CS clade</taxon>
        <taxon>Sphaeropleales</taxon>
        <taxon>Selenastraceae</taxon>
        <taxon>Raphidocelis</taxon>
    </lineage>
</organism>
<gene>
    <name evidence="3" type="ORF">Rsub_01844</name>
</gene>
<dbReference type="Pfam" id="PF00856">
    <property type="entry name" value="SET"/>
    <property type="match status" value="1"/>
</dbReference>
<name>A0A2V0NW10_9CHLO</name>
<dbReference type="InParanoid" id="A0A2V0NW10"/>
<accession>A0A2V0NW10</accession>
<evidence type="ECO:0000313" key="3">
    <source>
        <dbReference type="EMBL" id="GBF89127.1"/>
    </source>
</evidence>
<dbReference type="Gene3D" id="2.170.270.10">
    <property type="entry name" value="SET domain"/>
    <property type="match status" value="1"/>
</dbReference>
<proteinExistence type="predicted"/>
<comment type="caution">
    <text evidence="3">The sequence shown here is derived from an EMBL/GenBank/DDBJ whole genome shotgun (WGS) entry which is preliminary data.</text>
</comment>
<dbReference type="FunCoup" id="A0A2V0NW10">
    <property type="interactions" value="1384"/>
</dbReference>
<protein>
    <recommendedName>
        <fullName evidence="2">SET domain-containing protein</fullName>
    </recommendedName>
</protein>
<feature type="region of interest" description="Disordered" evidence="1">
    <location>
        <begin position="216"/>
        <end position="287"/>
    </location>
</feature>
<feature type="domain" description="SET" evidence="2">
    <location>
        <begin position="34"/>
        <end position="535"/>
    </location>
</feature>
<dbReference type="OrthoDB" id="5945798at2759"/>
<evidence type="ECO:0000313" key="4">
    <source>
        <dbReference type="Proteomes" id="UP000247498"/>
    </source>
</evidence>
<dbReference type="InterPro" id="IPR044237">
    <property type="entry name" value="ATXR2-like"/>
</dbReference>
<feature type="compositionally biased region" description="Gly residues" evidence="1">
    <location>
        <begin position="264"/>
        <end position="274"/>
    </location>
</feature>
<dbReference type="CDD" id="cd20071">
    <property type="entry name" value="SET_SMYD"/>
    <property type="match status" value="1"/>
</dbReference>
<feature type="region of interest" description="Disordered" evidence="1">
    <location>
        <begin position="113"/>
        <end position="140"/>
    </location>
</feature>
<dbReference type="InterPro" id="IPR001214">
    <property type="entry name" value="SET_dom"/>
</dbReference>
<feature type="compositionally biased region" description="Low complexity" evidence="1">
    <location>
        <begin position="121"/>
        <end position="131"/>
    </location>
</feature>
<dbReference type="EMBL" id="BDRX01000008">
    <property type="protein sequence ID" value="GBF89127.1"/>
    <property type="molecule type" value="Genomic_DNA"/>
</dbReference>
<dbReference type="Proteomes" id="UP000247498">
    <property type="component" value="Unassembled WGS sequence"/>
</dbReference>
<sequence length="573" mass="58237">MGPQGEGAWLLSPPEEADSAAYHEQLLARRSPPLPVCVRLDAGGGKGKGVFATRDIEEGELIFAERPLAGVQHVANKADLPACANCFRALVTPERAVADILCAAIGRLSGDAGRHGHDSSDGSGSSGCAGSEEGEEFDPAEAARRAALIEAAVDAPTLEGFINGTRRLPRSELVETPDKVPCLGGCDEVFCSEACARAAWDSQHCLLCPVGRRRDGGGDASTSGGGGGGGGSADAKGKGKASGKGAGGSSGGGGGIRASYRGASGSGSGGGGKGGRARAGADAEETVAGGRLRRARLAAFLEHADETNDSLRLAAQVLAMTLVKAEAELRALRSGAAAASSGSEAGPGSPEAGAPGDAAPPAGAPEAGAAEPRLRRAALRRAWMPFAVAQKAPYWEVLSVDPEDDPEEEMTGESLRLLRAAWVYASILGMFEQNNLAINLPSPAAAYLALPRNEAALPDAAERAALELELEPLRLALGDDLHSLAVEGTAFFALQSCCNHSCAPSAAAEGDPCGEARLVAARRIAAGEEVTISYVEEEGVGLEERRAALAAYGFECRCGRCEADALAAGVAVL</sequence>
<feature type="region of interest" description="Disordered" evidence="1">
    <location>
        <begin position="339"/>
        <end position="371"/>
    </location>
</feature>
<evidence type="ECO:0000256" key="1">
    <source>
        <dbReference type="SAM" id="MobiDB-lite"/>
    </source>
</evidence>
<reference evidence="3 4" key="1">
    <citation type="journal article" date="2018" name="Sci. Rep.">
        <title>Raphidocelis subcapitata (=Pseudokirchneriella subcapitata) provides an insight into genome evolution and environmental adaptations in the Sphaeropleales.</title>
        <authorList>
            <person name="Suzuki S."/>
            <person name="Yamaguchi H."/>
            <person name="Nakajima N."/>
            <person name="Kawachi M."/>
        </authorList>
    </citation>
    <scope>NUCLEOTIDE SEQUENCE [LARGE SCALE GENOMIC DNA]</scope>
    <source>
        <strain evidence="3 4">NIES-35</strain>
    </source>
</reference>
<dbReference type="STRING" id="307507.A0A2V0NW10"/>
<dbReference type="PANTHER" id="PTHR47436:SF1">
    <property type="entry name" value="SET DOMAIN-CONTAINING PROTEIN"/>
    <property type="match status" value="1"/>
</dbReference>
<dbReference type="GO" id="GO:0008168">
    <property type="term" value="F:methyltransferase activity"/>
    <property type="evidence" value="ECO:0007669"/>
    <property type="project" value="InterPro"/>
</dbReference>
<dbReference type="PANTHER" id="PTHR47436">
    <property type="entry name" value="HISTONE-LYSINE N-METHYLTRANSFERASE ATXR2"/>
    <property type="match status" value="1"/>
</dbReference>
<dbReference type="SMART" id="SM00317">
    <property type="entry name" value="SET"/>
    <property type="match status" value="1"/>
</dbReference>
<feature type="compositionally biased region" description="Gly residues" evidence="1">
    <location>
        <begin position="223"/>
        <end position="232"/>
    </location>
</feature>
<dbReference type="InterPro" id="IPR046341">
    <property type="entry name" value="SET_dom_sf"/>
</dbReference>
<dbReference type="PROSITE" id="PS50280">
    <property type="entry name" value="SET"/>
    <property type="match status" value="1"/>
</dbReference>
<feature type="compositionally biased region" description="Gly residues" evidence="1">
    <location>
        <begin position="240"/>
        <end position="256"/>
    </location>
</feature>
<keyword evidence="4" id="KW-1185">Reference proteome</keyword>